<accession>A0A6G1E4L7</accession>
<reference evidence="2 3" key="1">
    <citation type="submission" date="2019-11" db="EMBL/GenBank/DDBJ databases">
        <title>Whole genome sequence of Oryza granulata.</title>
        <authorList>
            <person name="Li W."/>
        </authorList>
    </citation>
    <scope>NUCLEOTIDE SEQUENCE [LARGE SCALE GENOMIC DNA]</scope>
    <source>
        <strain evidence="3">cv. Menghai</strain>
        <tissue evidence="2">Leaf</tissue>
    </source>
</reference>
<evidence type="ECO:0000313" key="3">
    <source>
        <dbReference type="Proteomes" id="UP000479710"/>
    </source>
</evidence>
<dbReference type="Proteomes" id="UP000479710">
    <property type="component" value="Unassembled WGS sequence"/>
</dbReference>
<sequence>MDGVSPCSQIGHPVLGGGGGFLCSMRKSVDQWLRQTQLAALRWRFLLTNGDGSALCLGREAADRRRRRRRPRMDKANGGWA</sequence>
<dbReference type="EMBL" id="SPHZ02000005">
    <property type="protein sequence ID" value="KAF0919506.1"/>
    <property type="molecule type" value="Genomic_DNA"/>
</dbReference>
<protein>
    <submittedName>
        <fullName evidence="2">Uncharacterized protein</fullName>
    </submittedName>
</protein>
<organism evidence="2 3">
    <name type="scientific">Oryza meyeriana var. granulata</name>
    <dbReference type="NCBI Taxonomy" id="110450"/>
    <lineage>
        <taxon>Eukaryota</taxon>
        <taxon>Viridiplantae</taxon>
        <taxon>Streptophyta</taxon>
        <taxon>Embryophyta</taxon>
        <taxon>Tracheophyta</taxon>
        <taxon>Spermatophyta</taxon>
        <taxon>Magnoliopsida</taxon>
        <taxon>Liliopsida</taxon>
        <taxon>Poales</taxon>
        <taxon>Poaceae</taxon>
        <taxon>BOP clade</taxon>
        <taxon>Oryzoideae</taxon>
        <taxon>Oryzeae</taxon>
        <taxon>Oryzinae</taxon>
        <taxon>Oryza</taxon>
        <taxon>Oryza meyeriana</taxon>
    </lineage>
</organism>
<name>A0A6G1E4L7_9ORYZ</name>
<comment type="caution">
    <text evidence="2">The sequence shown here is derived from an EMBL/GenBank/DDBJ whole genome shotgun (WGS) entry which is preliminary data.</text>
</comment>
<dbReference type="AlphaFoldDB" id="A0A6G1E4L7"/>
<evidence type="ECO:0000256" key="1">
    <source>
        <dbReference type="SAM" id="MobiDB-lite"/>
    </source>
</evidence>
<gene>
    <name evidence="2" type="ORF">E2562_029625</name>
</gene>
<proteinExistence type="predicted"/>
<feature type="region of interest" description="Disordered" evidence="1">
    <location>
        <begin position="60"/>
        <end position="81"/>
    </location>
</feature>
<evidence type="ECO:0000313" key="2">
    <source>
        <dbReference type="EMBL" id="KAF0919506.1"/>
    </source>
</evidence>
<keyword evidence="3" id="KW-1185">Reference proteome</keyword>